<name>A0AAW0BB19_9AGAR</name>
<evidence type="ECO:0000313" key="2">
    <source>
        <dbReference type="Proteomes" id="UP001362999"/>
    </source>
</evidence>
<accession>A0AAW0BB19</accession>
<sequence>MPVFRIDRELKVLMFSESQPGNQSGNKDQDKDASLGNILFAVREFHPPPSSLYVVKFCGLEAFISKLLHNMKVETQRDTCLTSNSSTQKPNEHDLWSTACLSGFAVERYTLVCGFTSGYQGSIHCVNTIARCNGPLFFASVSVRFLSHSRTAYNLNTGYSIASSTMWFCVILGIYTELSQAKRQLSSNRIDYSISVSTPRFQAHRDSLNSRAPDLVGRNTVEEIHALVRRQDTRISRADMRRRPPALCIPRSDDVVLLQSAVTCMTKASLRSLNEPSSLRVSHRYGHPGAGAPDTLVSASLKTSTTSMEAVYSTEPALVDEIGLLAAAAVCSCDGEVGINIVCLGDTLCWVADSSSFVRWTSGTPYAPDSSLHVIALDARTSRPRSRQPRVSPFISPSSSPSLGLHVPFPSWLLQMDADRPTALRRTFLISRVSASLARSIGRLRVHLERALISWDGAAARKPLAP</sequence>
<proteinExistence type="predicted"/>
<comment type="caution">
    <text evidence="1">The sequence shown here is derived from an EMBL/GenBank/DDBJ whole genome shotgun (WGS) entry which is preliminary data.</text>
</comment>
<reference evidence="1 2" key="1">
    <citation type="journal article" date="2024" name="J Genomics">
        <title>Draft genome sequencing and assembly of Favolaschia claudopus CIRM-BRFM 2984 isolated from oak limbs.</title>
        <authorList>
            <person name="Navarro D."/>
            <person name="Drula E."/>
            <person name="Chaduli D."/>
            <person name="Cazenave R."/>
            <person name="Ahrendt S."/>
            <person name="Wang J."/>
            <person name="Lipzen A."/>
            <person name="Daum C."/>
            <person name="Barry K."/>
            <person name="Grigoriev I.V."/>
            <person name="Favel A."/>
            <person name="Rosso M.N."/>
            <person name="Martin F."/>
        </authorList>
    </citation>
    <scope>NUCLEOTIDE SEQUENCE [LARGE SCALE GENOMIC DNA]</scope>
    <source>
        <strain evidence="1 2">CIRM-BRFM 2984</strain>
    </source>
</reference>
<dbReference type="Proteomes" id="UP001362999">
    <property type="component" value="Unassembled WGS sequence"/>
</dbReference>
<dbReference type="EMBL" id="JAWWNJ010000036">
    <property type="protein sequence ID" value="KAK7023275.1"/>
    <property type="molecule type" value="Genomic_DNA"/>
</dbReference>
<dbReference type="AlphaFoldDB" id="A0AAW0BB19"/>
<protein>
    <submittedName>
        <fullName evidence="1">Uncharacterized protein</fullName>
    </submittedName>
</protein>
<keyword evidence="2" id="KW-1185">Reference proteome</keyword>
<gene>
    <name evidence="1" type="ORF">R3P38DRAFT_2780044</name>
</gene>
<evidence type="ECO:0000313" key="1">
    <source>
        <dbReference type="EMBL" id="KAK7023275.1"/>
    </source>
</evidence>
<organism evidence="1 2">
    <name type="scientific">Favolaschia claudopus</name>
    <dbReference type="NCBI Taxonomy" id="2862362"/>
    <lineage>
        <taxon>Eukaryota</taxon>
        <taxon>Fungi</taxon>
        <taxon>Dikarya</taxon>
        <taxon>Basidiomycota</taxon>
        <taxon>Agaricomycotina</taxon>
        <taxon>Agaricomycetes</taxon>
        <taxon>Agaricomycetidae</taxon>
        <taxon>Agaricales</taxon>
        <taxon>Marasmiineae</taxon>
        <taxon>Mycenaceae</taxon>
        <taxon>Favolaschia</taxon>
    </lineage>
</organism>